<dbReference type="VEuPathDB" id="PlasmoDB:PmUG01_02022200"/>
<protein>
    <submittedName>
        <fullName evidence="2">Uncharacterized protein</fullName>
    </submittedName>
</protein>
<evidence type="ECO:0000313" key="3">
    <source>
        <dbReference type="Proteomes" id="UP000078597"/>
    </source>
</evidence>
<gene>
    <name evidence="2" type="ORF">PMALA_001680</name>
</gene>
<sequence>MLKYISCLNKRLIYKLHVENDKIIDMPLFLVDNLYVRSKEELILLLSNAISFNKKDFLVNYRRVLLKDNEAYSSYNNSNETENGSNNVKDYSNGDSNKKHNTNCEIDKNTTCDSTNGHYKYKLVDSVGDIKWGKNFMLKDVDMHSTQVNNCYKYNNEEYNELINYLSEIYSSEESWNSNCTHLFEEDEEEDYMNYLQKKNDKERKDSKEKKTQEYSLTGYIPNDFFFRSFKNRIISIKGHLSYNDLFSLIYLYSKKRDIQIMKTLGEQYIYKMEREKDKQVNYKHIIHMLNIFIKLNYEKYNIHSIIKHLLQNMSENILINDLKLSALGFTCLSRLNLYNMLFYDYIYTFLKNVNDCSHLCCSMVLHCIGYHKHYMVKKRKKLYDQVKSFNKLMNRNIISEKCIMISNDIYKFSNNPINNDNLDDIVTEEAKKAQCGYKKTIPRDFKINILTFQLCNKNRDIINKLEHKLIDRLIKMDLHDISEKSISSIFHFYFLINKNILTDKDHIIFSKLSDILIKNKINFLKPRSFLMSSYTLILHKYFTNIHISSYFLIQCAKLIKWLKGRIYIDNLLFVLMGFAQNQVIFYKNKKNSTYPKVYVDKKNNKLCNFKVENKYIDMLEKCEYEVNILEKRDVKPVSCRAAILYIFNEITNLDYELNKNQIILYLQLFSSLDIKLSADIKQKLFILIINYVNDLICYINLIFQLAIKMYGISSKYMKTIALHYLEKLDHELCKLCKLLKKDEKYFSNFLAEYNIDTLKRNTYSDDMHTHLYDLDSLSYTLFIFDQIDVTKKDFIINLSKLMSINEYFILIYKKNNFNSYIYLLHYIGSLPIDTQEHKKLIDFLFTNLEEYIELSYKEYMQNRGKAIIEENDMLIGLSKRQANIYDEYKSNETREVNNKGTHDCTTEDKNITDCFYNEVNHKIIKDKIFLKDLILLLDSIRINKAYGYNSLLRNITAMINTEKIKMLSDEDVELVNYIFIDMGLMNKHVMDEAMNRGEAIVVGSKFMGEYFKRSQDCS</sequence>
<reference evidence="3" key="1">
    <citation type="submission" date="2016-05" db="EMBL/GenBank/DDBJ databases">
        <authorList>
            <person name="Naeem Raeece"/>
        </authorList>
    </citation>
    <scope>NUCLEOTIDE SEQUENCE [LARGE SCALE GENOMIC DNA]</scope>
</reference>
<dbReference type="AlphaFoldDB" id="A0A1A8VN37"/>
<feature type="compositionally biased region" description="Low complexity" evidence="1">
    <location>
        <begin position="75"/>
        <end position="87"/>
    </location>
</feature>
<dbReference type="Proteomes" id="UP000078597">
    <property type="component" value="Unassembled WGS sequence"/>
</dbReference>
<name>A0A1A8VN37_PLAMA</name>
<evidence type="ECO:0000256" key="1">
    <source>
        <dbReference type="SAM" id="MobiDB-lite"/>
    </source>
</evidence>
<organism evidence="2 3">
    <name type="scientific">Plasmodium malariae</name>
    <dbReference type="NCBI Taxonomy" id="5858"/>
    <lineage>
        <taxon>Eukaryota</taxon>
        <taxon>Sar</taxon>
        <taxon>Alveolata</taxon>
        <taxon>Apicomplexa</taxon>
        <taxon>Aconoidasida</taxon>
        <taxon>Haemosporida</taxon>
        <taxon>Plasmodiidae</taxon>
        <taxon>Plasmodium</taxon>
        <taxon>Plasmodium (Plasmodium)</taxon>
    </lineage>
</organism>
<feature type="region of interest" description="Disordered" evidence="1">
    <location>
        <begin position="75"/>
        <end position="105"/>
    </location>
</feature>
<dbReference type="EMBL" id="FLQW01000086">
    <property type="protein sequence ID" value="SBS81769.1"/>
    <property type="molecule type" value="Genomic_DNA"/>
</dbReference>
<proteinExistence type="predicted"/>
<accession>A0A1A8VN37</accession>
<evidence type="ECO:0000313" key="2">
    <source>
        <dbReference type="EMBL" id="SBS81769.1"/>
    </source>
</evidence>